<reference evidence="2" key="1">
    <citation type="submission" date="2022-12" db="EMBL/GenBank/DDBJ databases">
        <title>New Phytohabitans aurantiacus sp. RD004123 nov., an actinomycete isolated from soil.</title>
        <authorList>
            <person name="Triningsih D.W."/>
            <person name="Harunari E."/>
            <person name="Igarashi Y."/>
        </authorList>
    </citation>
    <scope>NUCLEOTIDE SEQUENCE</scope>
    <source>
        <strain evidence="2">RD004123</strain>
    </source>
</reference>
<dbReference type="Proteomes" id="UP001144280">
    <property type="component" value="Unassembled WGS sequence"/>
</dbReference>
<proteinExistence type="predicted"/>
<organism evidence="2 3">
    <name type="scientific">Phytohabitans aurantiacus</name>
    <dbReference type="NCBI Taxonomy" id="3016789"/>
    <lineage>
        <taxon>Bacteria</taxon>
        <taxon>Bacillati</taxon>
        <taxon>Actinomycetota</taxon>
        <taxon>Actinomycetes</taxon>
        <taxon>Micromonosporales</taxon>
        <taxon>Micromonosporaceae</taxon>
    </lineage>
</organism>
<feature type="region of interest" description="Disordered" evidence="1">
    <location>
        <begin position="49"/>
        <end position="70"/>
    </location>
</feature>
<protein>
    <submittedName>
        <fullName evidence="2">Uncharacterized protein</fullName>
    </submittedName>
</protein>
<evidence type="ECO:0000313" key="3">
    <source>
        <dbReference type="Proteomes" id="UP001144280"/>
    </source>
</evidence>
<keyword evidence="3" id="KW-1185">Reference proteome</keyword>
<comment type="caution">
    <text evidence="2">The sequence shown here is derived from an EMBL/GenBank/DDBJ whole genome shotgun (WGS) entry which is preliminary data.</text>
</comment>
<evidence type="ECO:0000313" key="2">
    <source>
        <dbReference type="EMBL" id="GLI02932.1"/>
    </source>
</evidence>
<gene>
    <name evidence="2" type="ORF">Pa4123_82100</name>
</gene>
<evidence type="ECO:0000256" key="1">
    <source>
        <dbReference type="SAM" id="MobiDB-lite"/>
    </source>
</evidence>
<sequence length="70" mass="7287">MSTLMLRINLVGLARNAGVVVLASTPVDLVNSLPATLIDPESIAAVRQGTRARQLGQGPNKRTISPPATP</sequence>
<name>A0ABQ5R9V8_9ACTN</name>
<accession>A0ABQ5R9V8</accession>
<dbReference type="EMBL" id="BSDI01000072">
    <property type="protein sequence ID" value="GLI02932.1"/>
    <property type="molecule type" value="Genomic_DNA"/>
</dbReference>